<organism evidence="2 3">
    <name type="scientific">Dreissena polymorpha</name>
    <name type="common">Zebra mussel</name>
    <name type="synonym">Mytilus polymorpha</name>
    <dbReference type="NCBI Taxonomy" id="45954"/>
    <lineage>
        <taxon>Eukaryota</taxon>
        <taxon>Metazoa</taxon>
        <taxon>Spiralia</taxon>
        <taxon>Lophotrochozoa</taxon>
        <taxon>Mollusca</taxon>
        <taxon>Bivalvia</taxon>
        <taxon>Autobranchia</taxon>
        <taxon>Heteroconchia</taxon>
        <taxon>Euheterodonta</taxon>
        <taxon>Imparidentia</taxon>
        <taxon>Neoheterodontei</taxon>
        <taxon>Myida</taxon>
        <taxon>Dreissenoidea</taxon>
        <taxon>Dreissenidae</taxon>
        <taxon>Dreissena</taxon>
    </lineage>
</organism>
<feature type="domain" description="WDR11 TPR" evidence="1">
    <location>
        <begin position="16"/>
        <end position="73"/>
    </location>
</feature>
<dbReference type="InterPro" id="IPR057854">
    <property type="entry name" value="TPR_WDR11"/>
</dbReference>
<dbReference type="Proteomes" id="UP000828390">
    <property type="component" value="Unassembled WGS sequence"/>
</dbReference>
<dbReference type="GO" id="GO:0005737">
    <property type="term" value="C:cytoplasm"/>
    <property type="evidence" value="ECO:0007669"/>
    <property type="project" value="TreeGrafter"/>
</dbReference>
<proteinExistence type="predicted"/>
<dbReference type="PANTHER" id="PTHR14593:SF5">
    <property type="entry name" value="WD REPEAT-CONTAINING PROTEIN 11"/>
    <property type="match status" value="1"/>
</dbReference>
<evidence type="ECO:0000313" key="3">
    <source>
        <dbReference type="Proteomes" id="UP000828390"/>
    </source>
</evidence>
<evidence type="ECO:0000259" key="1">
    <source>
        <dbReference type="Pfam" id="PF23753"/>
    </source>
</evidence>
<sequence>MHYAQFARNKAHIFCLDGIELLCLIDMRMDACKYLISHGKWSDAIWLAKTSLNQQERTLVIKRWAEQLLNTNRMV</sequence>
<comment type="caution">
    <text evidence="2">The sequence shown here is derived from an EMBL/GenBank/DDBJ whole genome shotgun (WGS) entry which is preliminary data.</text>
</comment>
<reference evidence="2" key="2">
    <citation type="submission" date="2020-11" db="EMBL/GenBank/DDBJ databases">
        <authorList>
            <person name="McCartney M.A."/>
            <person name="Auch B."/>
            <person name="Kono T."/>
            <person name="Mallez S."/>
            <person name="Becker A."/>
            <person name="Gohl D.M."/>
            <person name="Silverstein K.A.T."/>
            <person name="Koren S."/>
            <person name="Bechman K.B."/>
            <person name="Herman A."/>
            <person name="Abrahante J.E."/>
            <person name="Garbe J."/>
        </authorList>
    </citation>
    <scope>NUCLEOTIDE SEQUENCE</scope>
    <source>
        <strain evidence="2">Duluth1</strain>
        <tissue evidence="2">Whole animal</tissue>
    </source>
</reference>
<accession>A0A9D4F692</accession>
<dbReference type="Pfam" id="PF23753">
    <property type="entry name" value="TPR_WDR11"/>
    <property type="match status" value="1"/>
</dbReference>
<dbReference type="InterPro" id="IPR039694">
    <property type="entry name" value="WDR11"/>
</dbReference>
<evidence type="ECO:0000313" key="2">
    <source>
        <dbReference type="EMBL" id="KAH3790605.1"/>
    </source>
</evidence>
<dbReference type="EMBL" id="JAIWYP010000008">
    <property type="protein sequence ID" value="KAH3790605.1"/>
    <property type="molecule type" value="Genomic_DNA"/>
</dbReference>
<protein>
    <recommendedName>
        <fullName evidence="1">WDR11 TPR domain-containing protein</fullName>
    </recommendedName>
</protein>
<keyword evidence="3" id="KW-1185">Reference proteome</keyword>
<name>A0A9D4F692_DREPO</name>
<gene>
    <name evidence="2" type="ORF">DPMN_168809</name>
</gene>
<reference evidence="2" key="1">
    <citation type="journal article" date="2019" name="bioRxiv">
        <title>The Genome of the Zebra Mussel, Dreissena polymorpha: A Resource for Invasive Species Research.</title>
        <authorList>
            <person name="McCartney M.A."/>
            <person name="Auch B."/>
            <person name="Kono T."/>
            <person name="Mallez S."/>
            <person name="Zhang Y."/>
            <person name="Obille A."/>
            <person name="Becker A."/>
            <person name="Abrahante J.E."/>
            <person name="Garbe J."/>
            <person name="Badalamenti J.P."/>
            <person name="Herman A."/>
            <person name="Mangelson H."/>
            <person name="Liachko I."/>
            <person name="Sullivan S."/>
            <person name="Sone E.D."/>
            <person name="Koren S."/>
            <person name="Silverstein K.A.T."/>
            <person name="Beckman K.B."/>
            <person name="Gohl D.M."/>
        </authorList>
    </citation>
    <scope>NUCLEOTIDE SEQUENCE</scope>
    <source>
        <strain evidence="2">Duluth1</strain>
        <tissue evidence="2">Whole animal</tissue>
    </source>
</reference>
<dbReference type="PANTHER" id="PTHR14593">
    <property type="entry name" value="WD REPEAT-CONTAINING PROTEIN 11"/>
    <property type="match status" value="1"/>
</dbReference>
<dbReference type="AlphaFoldDB" id="A0A9D4F692"/>